<dbReference type="Pfam" id="PF07219">
    <property type="entry name" value="HemY_N"/>
    <property type="match status" value="1"/>
</dbReference>
<organism evidence="7">
    <name type="scientific">marine metagenome</name>
    <dbReference type="NCBI Taxonomy" id="408172"/>
    <lineage>
        <taxon>unclassified sequences</taxon>
        <taxon>metagenomes</taxon>
        <taxon>ecological metagenomes</taxon>
    </lineage>
</organism>
<accession>A0A381WMF6</accession>
<sequence>MIKLFFIFIQLAILVVIGSLIIDYSFPVSVTFDEIILFTSTSFLIFSVILIIFFVILVLRISFFFKYRIFKFGLNRQKNNYEKGYHAFTQGMIALANKDYKKAIQENKKVSYYIKDKSLNLLLKSETLKIEKKFVELEKVYEEMLRNENTKILGLKGLMKQNLYAQDYHHAFIYGEKLFNLNHQIDKIYDTLVKIISKTNNWHKLMQINEKAFKFRLIDKETYSVNKSIALYEISIIKRQSALKDSINLIEKALKLRQYFPPYVCHYVELLIENNNLSKAKKYLYKSWSHFPHPDYRSLIKLLSKKMKVSYFQLADYITSNTRSLPQSKILMAESLIDKQKWIEAKNQLSSLLEHKPSKEVCLLMSIIETGETNDPQKINAWVSRSNFGEPHNVWICRFSNISEEKWASVSKEGYFNSLVWKKPVSLTETASSEIESNLIKYINN</sequence>
<dbReference type="SUPFAM" id="SSF48452">
    <property type="entry name" value="TPR-like"/>
    <property type="match status" value="1"/>
</dbReference>
<gene>
    <name evidence="7" type="ORF">METZ01_LOCUS106315</name>
</gene>
<evidence type="ECO:0000259" key="6">
    <source>
        <dbReference type="Pfam" id="PF07219"/>
    </source>
</evidence>
<evidence type="ECO:0000256" key="4">
    <source>
        <dbReference type="ARBA" id="ARBA00023136"/>
    </source>
</evidence>
<feature type="domain" description="HemY N-terminal" evidence="6">
    <location>
        <begin position="30"/>
        <end position="126"/>
    </location>
</feature>
<comment type="subcellular location">
    <subcellularLocation>
        <location evidence="1">Membrane</location>
    </subcellularLocation>
</comment>
<keyword evidence="4 5" id="KW-0472">Membrane</keyword>
<evidence type="ECO:0000256" key="1">
    <source>
        <dbReference type="ARBA" id="ARBA00004370"/>
    </source>
</evidence>
<reference evidence="7" key="1">
    <citation type="submission" date="2018-05" db="EMBL/GenBank/DDBJ databases">
        <authorList>
            <person name="Lanie J.A."/>
            <person name="Ng W.-L."/>
            <person name="Kazmierczak K.M."/>
            <person name="Andrzejewski T.M."/>
            <person name="Davidsen T.M."/>
            <person name="Wayne K.J."/>
            <person name="Tettelin H."/>
            <person name="Glass J.I."/>
            <person name="Rusch D."/>
            <person name="Podicherti R."/>
            <person name="Tsui H.-C.T."/>
            <person name="Winkler M.E."/>
        </authorList>
    </citation>
    <scope>NUCLEOTIDE SEQUENCE</scope>
</reference>
<name>A0A381WMF6_9ZZZZ</name>
<protein>
    <recommendedName>
        <fullName evidence="6">HemY N-terminal domain-containing protein</fullName>
    </recommendedName>
</protein>
<dbReference type="InterPro" id="IPR010817">
    <property type="entry name" value="HemY_N"/>
</dbReference>
<evidence type="ECO:0000256" key="2">
    <source>
        <dbReference type="ARBA" id="ARBA00022692"/>
    </source>
</evidence>
<feature type="transmembrane region" description="Helical" evidence="5">
    <location>
        <begin position="35"/>
        <end position="59"/>
    </location>
</feature>
<dbReference type="GO" id="GO:0016020">
    <property type="term" value="C:membrane"/>
    <property type="evidence" value="ECO:0007669"/>
    <property type="project" value="UniProtKB-SubCell"/>
</dbReference>
<evidence type="ECO:0000256" key="3">
    <source>
        <dbReference type="ARBA" id="ARBA00022989"/>
    </source>
</evidence>
<evidence type="ECO:0000256" key="5">
    <source>
        <dbReference type="SAM" id="Phobius"/>
    </source>
</evidence>
<keyword evidence="3 5" id="KW-1133">Transmembrane helix</keyword>
<dbReference type="InterPro" id="IPR011990">
    <property type="entry name" value="TPR-like_helical_dom_sf"/>
</dbReference>
<dbReference type="Gene3D" id="1.25.40.10">
    <property type="entry name" value="Tetratricopeptide repeat domain"/>
    <property type="match status" value="1"/>
</dbReference>
<keyword evidence="2 5" id="KW-0812">Transmembrane</keyword>
<evidence type="ECO:0000313" key="7">
    <source>
        <dbReference type="EMBL" id="SVA53461.1"/>
    </source>
</evidence>
<dbReference type="AlphaFoldDB" id="A0A381WMF6"/>
<dbReference type="EMBL" id="UINC01012214">
    <property type="protein sequence ID" value="SVA53461.1"/>
    <property type="molecule type" value="Genomic_DNA"/>
</dbReference>
<proteinExistence type="predicted"/>